<evidence type="ECO:0000313" key="4">
    <source>
        <dbReference type="WBParaSite" id="GPLIN_000199300"/>
    </source>
</evidence>
<name>A0A183BN08_GLOPA</name>
<dbReference type="Proteomes" id="UP000050741">
    <property type="component" value="Unassembled WGS sequence"/>
</dbReference>
<reference evidence="3" key="1">
    <citation type="submission" date="2013-12" db="EMBL/GenBank/DDBJ databases">
        <authorList>
            <person name="Aslett M."/>
        </authorList>
    </citation>
    <scope>NUCLEOTIDE SEQUENCE [LARGE SCALE GENOMIC DNA]</scope>
    <source>
        <strain evidence="3">Lindley</strain>
    </source>
</reference>
<feature type="chain" id="PRO_5008146393" evidence="2">
    <location>
        <begin position="24"/>
        <end position="344"/>
    </location>
</feature>
<keyword evidence="3" id="KW-1185">Reference proteome</keyword>
<dbReference type="AlphaFoldDB" id="A0A183BN08"/>
<organism evidence="3 4">
    <name type="scientific">Globodera pallida</name>
    <name type="common">Potato cyst nematode worm</name>
    <name type="synonym">Heterodera pallida</name>
    <dbReference type="NCBI Taxonomy" id="36090"/>
    <lineage>
        <taxon>Eukaryota</taxon>
        <taxon>Metazoa</taxon>
        <taxon>Ecdysozoa</taxon>
        <taxon>Nematoda</taxon>
        <taxon>Chromadorea</taxon>
        <taxon>Rhabditida</taxon>
        <taxon>Tylenchina</taxon>
        <taxon>Tylenchomorpha</taxon>
        <taxon>Tylenchoidea</taxon>
        <taxon>Heteroderidae</taxon>
        <taxon>Heteroderinae</taxon>
        <taxon>Globodera</taxon>
    </lineage>
</organism>
<reference evidence="4" key="3">
    <citation type="submission" date="2016-06" db="UniProtKB">
        <authorList>
            <consortium name="WormBaseParasite"/>
        </authorList>
    </citation>
    <scope>IDENTIFICATION</scope>
</reference>
<sequence>MNGVIAVLILVLSVSVRLDFCDGVQECKYGDARHVLSEPEWFIDRGSNGTCPEGRNICGAVICTKAGLQRGFSRIIWGCFPDLRGDYWAETVKKKWYKDIPDTALVGIECRTEFGEMKKNFSNVHIKLPEVPKGLQCLYGEKDADGNGNVNIKECLDDDHQCFTANCAEGNGHVVHTELGCSFDTNSTLLTAKVGKFFNLSVPCEFLYGKKDTDLSNTDLIKTTTTTTEKLTTSTTTTTTTTPKKTSTMTTPDTNVDFGEGRKTGLLCVLDKICTILFAKEKNGTAKPSRRFAPHLVKESGKCKNLGYEVKAGKDQVEKLGNELSESIQKVGLVFVDDYILAIE</sequence>
<dbReference type="WBParaSite" id="GPLIN_000199300">
    <property type="protein sequence ID" value="GPLIN_000199300"/>
    <property type="gene ID" value="GPLIN_000199300"/>
</dbReference>
<feature type="region of interest" description="Disordered" evidence="1">
    <location>
        <begin position="233"/>
        <end position="253"/>
    </location>
</feature>
<accession>A0A183BN08</accession>
<protein>
    <submittedName>
        <fullName evidence="4">EF-hand domain-containing protein</fullName>
    </submittedName>
</protein>
<proteinExistence type="predicted"/>
<evidence type="ECO:0000256" key="1">
    <source>
        <dbReference type="SAM" id="MobiDB-lite"/>
    </source>
</evidence>
<evidence type="ECO:0000313" key="3">
    <source>
        <dbReference type="Proteomes" id="UP000050741"/>
    </source>
</evidence>
<evidence type="ECO:0000256" key="2">
    <source>
        <dbReference type="SAM" id="SignalP"/>
    </source>
</evidence>
<feature type="signal peptide" evidence="2">
    <location>
        <begin position="1"/>
        <end position="23"/>
    </location>
</feature>
<keyword evidence="2" id="KW-0732">Signal</keyword>
<reference evidence="3" key="2">
    <citation type="submission" date="2014-05" db="EMBL/GenBank/DDBJ databases">
        <title>The genome and life-stage specific transcriptomes of Globodera pallida elucidate key aspects of plant parasitism by a cyst nematode.</title>
        <authorList>
            <person name="Cotton J.A."/>
            <person name="Lilley C.J."/>
            <person name="Jones L.M."/>
            <person name="Kikuchi T."/>
            <person name="Reid A.J."/>
            <person name="Thorpe P."/>
            <person name="Tsai I.J."/>
            <person name="Beasley H."/>
            <person name="Blok V."/>
            <person name="Cock P.J.A."/>
            <person name="Van den Akker S.E."/>
            <person name="Holroyd N."/>
            <person name="Hunt M."/>
            <person name="Mantelin S."/>
            <person name="Naghra H."/>
            <person name="Pain A."/>
            <person name="Palomares-Rius J.E."/>
            <person name="Zarowiecki M."/>
            <person name="Berriman M."/>
            <person name="Jones J.T."/>
            <person name="Urwin P.E."/>
        </authorList>
    </citation>
    <scope>NUCLEOTIDE SEQUENCE [LARGE SCALE GENOMIC DNA]</scope>
    <source>
        <strain evidence="3">Lindley</strain>
    </source>
</reference>